<dbReference type="EMBL" id="CP036271">
    <property type="protein sequence ID" value="QDT54195.1"/>
    <property type="molecule type" value="Genomic_DNA"/>
</dbReference>
<evidence type="ECO:0000313" key="2">
    <source>
        <dbReference type="Proteomes" id="UP000315700"/>
    </source>
</evidence>
<gene>
    <name evidence="1" type="ORF">Pan44_22220</name>
</gene>
<proteinExistence type="predicted"/>
<dbReference type="KEGG" id="ccos:Pan44_22220"/>
<dbReference type="InParanoid" id="A0A517SDK3"/>
<dbReference type="AlphaFoldDB" id="A0A517SDK3"/>
<dbReference type="RefSeq" id="WP_145030028.1">
    <property type="nucleotide sequence ID" value="NZ_CP036271.1"/>
</dbReference>
<evidence type="ECO:0000313" key="1">
    <source>
        <dbReference type="EMBL" id="QDT54195.1"/>
    </source>
</evidence>
<dbReference type="Proteomes" id="UP000315700">
    <property type="component" value="Chromosome"/>
</dbReference>
<sequence>MGWWNVLFGGGKPRRLEERPDRLWMTADARFEGLRSEAIARSTGGADAVLLVAHFPDVLARLDEMVGQRSWAVPCRAVPASDLSRELAFAARLDESAVIDLLVAERHPLPSVDEELLEFARGLPCRCRMAHVLSLEDPVLKAFAGDRTRDILRRLGMKEDEAIESAMVTRQIRKAQQKIEGRTFGSLRAGSAAEWLAKNCPELVRE</sequence>
<dbReference type="Gene3D" id="1.10.3060.10">
    <property type="entry name" value="Helical scaffold and wing domains of SecA"/>
    <property type="match status" value="1"/>
</dbReference>
<keyword evidence="2" id="KW-1185">Reference proteome</keyword>
<protein>
    <submittedName>
        <fullName evidence="1">Preprotein translocase subunit SecA</fullName>
    </submittedName>
</protein>
<accession>A0A517SDK3</accession>
<reference evidence="1 2" key="1">
    <citation type="submission" date="2019-02" db="EMBL/GenBank/DDBJ databases">
        <title>Deep-cultivation of Planctomycetes and their phenomic and genomic characterization uncovers novel biology.</title>
        <authorList>
            <person name="Wiegand S."/>
            <person name="Jogler M."/>
            <person name="Boedeker C."/>
            <person name="Pinto D."/>
            <person name="Vollmers J."/>
            <person name="Rivas-Marin E."/>
            <person name="Kohn T."/>
            <person name="Peeters S.H."/>
            <person name="Heuer A."/>
            <person name="Rast P."/>
            <person name="Oberbeckmann S."/>
            <person name="Bunk B."/>
            <person name="Jeske O."/>
            <person name="Meyerdierks A."/>
            <person name="Storesund J.E."/>
            <person name="Kallscheuer N."/>
            <person name="Luecker S."/>
            <person name="Lage O.M."/>
            <person name="Pohl T."/>
            <person name="Merkel B.J."/>
            <person name="Hornburger P."/>
            <person name="Mueller R.-W."/>
            <person name="Bruemmer F."/>
            <person name="Labrenz M."/>
            <person name="Spormann A.M."/>
            <person name="Op den Camp H."/>
            <person name="Overmann J."/>
            <person name="Amann R."/>
            <person name="Jetten M.S.M."/>
            <person name="Mascher T."/>
            <person name="Medema M.H."/>
            <person name="Devos D.P."/>
            <person name="Kaster A.-K."/>
            <person name="Ovreas L."/>
            <person name="Rohde M."/>
            <person name="Galperin M.Y."/>
            <person name="Jogler C."/>
        </authorList>
    </citation>
    <scope>NUCLEOTIDE SEQUENCE [LARGE SCALE GENOMIC DNA]</scope>
    <source>
        <strain evidence="1 2">Pan44</strain>
    </source>
</reference>
<organism evidence="1 2">
    <name type="scientific">Caulifigura coniformis</name>
    <dbReference type="NCBI Taxonomy" id="2527983"/>
    <lineage>
        <taxon>Bacteria</taxon>
        <taxon>Pseudomonadati</taxon>
        <taxon>Planctomycetota</taxon>
        <taxon>Planctomycetia</taxon>
        <taxon>Planctomycetales</taxon>
        <taxon>Planctomycetaceae</taxon>
        <taxon>Caulifigura</taxon>
    </lineage>
</organism>
<dbReference type="OrthoDB" id="274513at2"/>
<name>A0A517SDK3_9PLAN</name>